<reference evidence="1" key="1">
    <citation type="submission" date="2022-11" db="EMBL/GenBank/DDBJ databases">
        <title>Lacrimispora xylanolytica sy1, complete genome.</title>
        <authorList>
            <person name="Choi S."/>
        </authorList>
    </citation>
    <scope>NUCLEOTIDE SEQUENCE</scope>
    <source>
        <strain evidence="1">Sy1</strain>
    </source>
</reference>
<evidence type="ECO:0000313" key="2">
    <source>
        <dbReference type="Proteomes" id="UP001163115"/>
    </source>
</evidence>
<dbReference type="RefSeq" id="WP_155857778.1">
    <property type="nucleotide sequence ID" value="NZ_CP113524.1"/>
</dbReference>
<gene>
    <name evidence="1" type="ORF">OW255_19965</name>
</gene>
<keyword evidence="2" id="KW-1185">Reference proteome</keyword>
<sequence length="99" mass="11485">MMNVDDLDRGVLRKEVLFYHQVLEKSLDHLLQALYALNRTYFPSRKRIEEYIQRLGNKPKNCYEGLLGIIEMAASTNIIVESVKGLKNLEGEVREAFID</sequence>
<dbReference type="Proteomes" id="UP001163115">
    <property type="component" value="Chromosome"/>
</dbReference>
<protein>
    <recommendedName>
        <fullName evidence="3">DUF86 domain-containing protein</fullName>
    </recommendedName>
</protein>
<organism evidence="1 2">
    <name type="scientific">Lacrimispora xylanolytica</name>
    <dbReference type="NCBI Taxonomy" id="29375"/>
    <lineage>
        <taxon>Bacteria</taxon>
        <taxon>Bacillati</taxon>
        <taxon>Bacillota</taxon>
        <taxon>Clostridia</taxon>
        <taxon>Lachnospirales</taxon>
        <taxon>Lachnospiraceae</taxon>
        <taxon>Lacrimispora</taxon>
    </lineage>
</organism>
<name>A0ABY7AE54_9FIRM</name>
<accession>A0ABY7AE54</accession>
<evidence type="ECO:0000313" key="1">
    <source>
        <dbReference type="EMBL" id="WAJ23802.1"/>
    </source>
</evidence>
<proteinExistence type="predicted"/>
<evidence type="ECO:0008006" key="3">
    <source>
        <dbReference type="Google" id="ProtNLM"/>
    </source>
</evidence>
<dbReference type="EMBL" id="CP113524">
    <property type="protein sequence ID" value="WAJ23802.1"/>
    <property type="molecule type" value="Genomic_DNA"/>
</dbReference>